<dbReference type="Proteomes" id="UP000184036">
    <property type="component" value="Unassembled WGS sequence"/>
</dbReference>
<dbReference type="EMBL" id="FQWE01000011">
    <property type="protein sequence ID" value="SHG41294.1"/>
    <property type="molecule type" value="Genomic_DNA"/>
</dbReference>
<accession>A0A1M5JL48</accession>
<gene>
    <name evidence="1" type="ORF">SAMN05444396_11180</name>
</gene>
<proteinExistence type="predicted"/>
<dbReference type="OrthoDB" id="1331793at2"/>
<dbReference type="RefSeq" id="WP_072993566.1">
    <property type="nucleotide sequence ID" value="NZ_FQWE01000011.1"/>
</dbReference>
<dbReference type="AlphaFoldDB" id="A0A1M5JL48"/>
<evidence type="ECO:0000313" key="2">
    <source>
        <dbReference type="Proteomes" id="UP000184036"/>
    </source>
</evidence>
<reference evidence="2" key="1">
    <citation type="submission" date="2016-11" db="EMBL/GenBank/DDBJ databases">
        <authorList>
            <person name="Varghese N."/>
            <person name="Submissions S."/>
        </authorList>
    </citation>
    <scope>NUCLEOTIDE SEQUENCE [LARGE SCALE GENOMIC DNA]</scope>
    <source>
        <strain evidence="2">DSM 19741</strain>
    </source>
</reference>
<keyword evidence="2" id="KW-1185">Reference proteome</keyword>
<name>A0A1M5JL48_9FLAO</name>
<sequence>MEDQNTKIANLQVKISENCTEKEKQIIELYWEFNKIEVINSPKHVKNTFNIRFAELNKIIGTYSEVSFFLFCEHCQSYEFQKMSSVTKYKEITKLHRHGNSHLNFKCFHCQSIEENQAIIEKHKAHKKLMQKLNQAIETKNWNNLNHFEREILSNCLEINFTQLKKKYGGQLGKESFIKLIRALDNIANENLLHLLRGGWNNYIYDYQYVTRLTEFKDEIKVPEKPTPNGAKIDVDTNELKFKLTINDRQHHPDSPEHAGTVTFKERIVIEPGVVYIFGLWNRANDNLYLTMTPLENLEKTPITKRINSHPISLQEGIADFLNRLGKDF</sequence>
<evidence type="ECO:0000313" key="1">
    <source>
        <dbReference type="EMBL" id="SHG41294.1"/>
    </source>
</evidence>
<protein>
    <submittedName>
        <fullName evidence="1">Uncharacterized protein</fullName>
    </submittedName>
</protein>
<organism evidence="1 2">
    <name type="scientific">Flavobacterium segetis</name>
    <dbReference type="NCBI Taxonomy" id="271157"/>
    <lineage>
        <taxon>Bacteria</taxon>
        <taxon>Pseudomonadati</taxon>
        <taxon>Bacteroidota</taxon>
        <taxon>Flavobacteriia</taxon>
        <taxon>Flavobacteriales</taxon>
        <taxon>Flavobacteriaceae</taxon>
        <taxon>Flavobacterium</taxon>
    </lineage>
</organism>